<keyword evidence="7" id="KW-1185">Reference proteome</keyword>
<feature type="domain" description="RWD" evidence="5">
    <location>
        <begin position="1"/>
        <end position="80"/>
    </location>
</feature>
<dbReference type="InterPro" id="IPR001841">
    <property type="entry name" value="Znf_RING"/>
</dbReference>
<dbReference type="PROSITE" id="PS50089">
    <property type="entry name" value="ZF_RING_2"/>
    <property type="match status" value="1"/>
</dbReference>
<dbReference type="Pfam" id="PF05773">
    <property type="entry name" value="RWD"/>
    <property type="match status" value="1"/>
</dbReference>
<evidence type="ECO:0000259" key="5">
    <source>
        <dbReference type="PROSITE" id="PS50908"/>
    </source>
</evidence>
<dbReference type="HOGENOM" id="CLU_053927_2_0_1"/>
<reference evidence="7" key="1">
    <citation type="submission" date="2012-12" db="EMBL/GenBank/DDBJ databases">
        <authorList>
            <person name="Hellsten U."/>
            <person name="Grimwood J."/>
            <person name="Chapman J.A."/>
            <person name="Shapiro H."/>
            <person name="Aerts A."/>
            <person name="Otillar R.P."/>
            <person name="Terry A.Y."/>
            <person name="Boore J.L."/>
            <person name="Simakov O."/>
            <person name="Marletaz F."/>
            <person name="Cho S.-J."/>
            <person name="Edsinger-Gonzales E."/>
            <person name="Havlak P."/>
            <person name="Kuo D.-H."/>
            <person name="Larsson T."/>
            <person name="Lv J."/>
            <person name="Arendt D."/>
            <person name="Savage R."/>
            <person name="Osoegawa K."/>
            <person name="de Jong P."/>
            <person name="Lindberg D.R."/>
            <person name="Seaver E.C."/>
            <person name="Weisblat D.A."/>
            <person name="Putnam N.H."/>
            <person name="Grigoriev I.V."/>
            <person name="Rokhsar D.S."/>
        </authorList>
    </citation>
    <scope>NUCLEOTIDE SEQUENCE</scope>
    <source>
        <strain evidence="7">I ESC-2004</strain>
    </source>
</reference>
<evidence type="ECO:0000259" key="4">
    <source>
        <dbReference type="PROSITE" id="PS50089"/>
    </source>
</evidence>
<dbReference type="SMART" id="SM00184">
    <property type="entry name" value="RING"/>
    <property type="match status" value="1"/>
</dbReference>
<dbReference type="OrthoDB" id="432311at2759"/>
<dbReference type="Gene3D" id="3.30.40.10">
    <property type="entry name" value="Zinc/RING finger domain, C3HC4 (zinc finger)"/>
    <property type="match status" value="1"/>
</dbReference>
<dbReference type="Gene3D" id="3.10.110.10">
    <property type="entry name" value="Ubiquitin Conjugating Enzyme"/>
    <property type="match status" value="1"/>
</dbReference>
<dbReference type="InterPro" id="IPR016135">
    <property type="entry name" value="UBQ-conjugating_enzyme/RWD"/>
</dbReference>
<evidence type="ECO:0000313" key="6">
    <source>
        <dbReference type="EnsemblMetazoa" id="CapteP26170"/>
    </source>
</evidence>
<dbReference type="CDD" id="cd23818">
    <property type="entry name" value="RWD_RNF25"/>
    <property type="match status" value="1"/>
</dbReference>
<keyword evidence="1 3" id="KW-0863">Zinc-finger</keyword>
<accession>X2B226</accession>
<dbReference type="Proteomes" id="UP000014760">
    <property type="component" value="Unassembled WGS sequence"/>
</dbReference>
<evidence type="ECO:0000256" key="1">
    <source>
        <dbReference type="ARBA" id="ARBA00022771"/>
    </source>
</evidence>
<dbReference type="SUPFAM" id="SSF57850">
    <property type="entry name" value="RING/U-box"/>
    <property type="match status" value="1"/>
</dbReference>
<dbReference type="PANTHER" id="PTHR13198">
    <property type="entry name" value="RING FINGER PROTEIN 25"/>
    <property type="match status" value="1"/>
</dbReference>
<evidence type="ECO:0008006" key="8">
    <source>
        <dbReference type="Google" id="ProtNLM"/>
    </source>
</evidence>
<organism evidence="6 7">
    <name type="scientific">Capitella teleta</name>
    <name type="common">Polychaete worm</name>
    <dbReference type="NCBI Taxonomy" id="283909"/>
    <lineage>
        <taxon>Eukaryota</taxon>
        <taxon>Metazoa</taxon>
        <taxon>Spiralia</taxon>
        <taxon>Lophotrochozoa</taxon>
        <taxon>Annelida</taxon>
        <taxon>Polychaeta</taxon>
        <taxon>Sedentaria</taxon>
        <taxon>Scolecida</taxon>
        <taxon>Capitellidae</taxon>
        <taxon>Capitella</taxon>
    </lineage>
</organism>
<sequence>MHPATGEDVDQQYVCLTLHLMLPYEYPNALPEIVIKNPRGLADQHISSLKQTLADLAANCQGGPMLYELIEKTKESLTQCNLPHGQCMVCLAGFEHGQPFTRTPCYHYFHCQCLLRYVTHCLAQLKLELEEAQRSNVYRHQPKEEQKQVVCPVCRETISHDVQSLDKGEIEDEVIKYKPSAEMRLIQQKMAKLFEVQKRKGGIIDLEEEKNKYLV</sequence>
<dbReference type="PROSITE" id="PS50908">
    <property type="entry name" value="RWD"/>
    <property type="match status" value="1"/>
</dbReference>
<dbReference type="PANTHER" id="PTHR13198:SF4">
    <property type="entry name" value="E3 UBIQUITIN-PROTEIN LIGASE RNF25"/>
    <property type="match status" value="1"/>
</dbReference>
<dbReference type="InterPro" id="IPR039133">
    <property type="entry name" value="RNF25"/>
</dbReference>
<dbReference type="EMBL" id="AMQN01002614">
    <property type="status" value="NOT_ANNOTATED_CDS"/>
    <property type="molecule type" value="Genomic_DNA"/>
</dbReference>
<dbReference type="InterPro" id="IPR006575">
    <property type="entry name" value="RWD_dom"/>
</dbReference>
<evidence type="ECO:0000256" key="2">
    <source>
        <dbReference type="ARBA" id="ARBA00022833"/>
    </source>
</evidence>
<keyword evidence="1 3" id="KW-0479">Metal-binding</keyword>
<name>X2B226_CAPTE</name>
<dbReference type="EnsemblMetazoa" id="CapteT26170">
    <property type="protein sequence ID" value="CapteP26170"/>
    <property type="gene ID" value="CapteG26170"/>
</dbReference>
<dbReference type="SUPFAM" id="SSF54495">
    <property type="entry name" value="UBC-like"/>
    <property type="match status" value="1"/>
</dbReference>
<protein>
    <recommendedName>
        <fullName evidence="8">RWD domain-containing protein</fullName>
    </recommendedName>
</protein>
<evidence type="ECO:0000313" key="7">
    <source>
        <dbReference type="Proteomes" id="UP000014760"/>
    </source>
</evidence>
<proteinExistence type="predicted"/>
<dbReference type="STRING" id="283909.R7TIL2"/>
<evidence type="ECO:0000256" key="3">
    <source>
        <dbReference type="PROSITE-ProRule" id="PRU00175"/>
    </source>
</evidence>
<dbReference type="OMA" id="LYDIFQM"/>
<dbReference type="CDD" id="cd16470">
    <property type="entry name" value="RING-H2_RNF25"/>
    <property type="match status" value="1"/>
</dbReference>
<reference evidence="6" key="3">
    <citation type="submission" date="2015-06" db="UniProtKB">
        <authorList>
            <consortium name="EnsemblMetazoa"/>
        </authorList>
    </citation>
    <scope>IDENTIFICATION</scope>
</reference>
<feature type="domain" description="RING-type" evidence="4">
    <location>
        <begin position="87"/>
        <end position="155"/>
    </location>
</feature>
<keyword evidence="2" id="KW-0862">Zinc</keyword>
<reference evidence="7" key="2">
    <citation type="journal article" date="2013" name="Nature">
        <title>Insights into bilaterian evolution from three spiralian genomes.</title>
        <authorList>
            <person name="Simakov O."/>
            <person name="Marletaz F."/>
            <person name="Cho S.J."/>
            <person name="Edsinger-Gonzales E."/>
            <person name="Havlak P."/>
            <person name="Hellsten U."/>
            <person name="Kuo D.H."/>
            <person name="Larsson T."/>
            <person name="Lv J."/>
            <person name="Arendt D."/>
            <person name="Savage R."/>
            <person name="Osoegawa K."/>
            <person name="de Jong P."/>
            <person name="Grimwood J."/>
            <person name="Chapman J.A."/>
            <person name="Shapiro H."/>
            <person name="Aerts A."/>
            <person name="Otillar R.P."/>
            <person name="Terry A.Y."/>
            <person name="Boore J.L."/>
            <person name="Grigoriev I.V."/>
            <person name="Lindberg D.R."/>
            <person name="Seaver E.C."/>
            <person name="Weisblat D.A."/>
            <person name="Putnam N.H."/>
            <person name="Rokhsar D.S."/>
        </authorList>
    </citation>
    <scope>NUCLEOTIDE SEQUENCE</scope>
    <source>
        <strain evidence="7">I ESC-2004</strain>
    </source>
</reference>
<dbReference type="Pfam" id="PF17123">
    <property type="entry name" value="zf-RING_11"/>
    <property type="match status" value="1"/>
</dbReference>
<dbReference type="InterPro" id="IPR013083">
    <property type="entry name" value="Znf_RING/FYVE/PHD"/>
</dbReference>